<keyword evidence="3" id="KW-0479">Metal-binding</keyword>
<feature type="transmembrane region" description="Helical" evidence="12">
    <location>
        <begin position="164"/>
        <end position="183"/>
    </location>
</feature>
<dbReference type="PANTHER" id="PTHR46283">
    <property type="entry name" value="E3 UBIQUITIN-PROTEIN LIGASE MARCH5"/>
    <property type="match status" value="1"/>
</dbReference>
<dbReference type="Pfam" id="PF12906">
    <property type="entry name" value="RINGv"/>
    <property type="match status" value="1"/>
</dbReference>
<keyword evidence="6 12" id="KW-1133">Transmembrane helix</keyword>
<dbReference type="Proteomes" id="UP000699462">
    <property type="component" value="Unassembled WGS sequence"/>
</dbReference>
<evidence type="ECO:0000256" key="5">
    <source>
        <dbReference type="ARBA" id="ARBA00022833"/>
    </source>
</evidence>
<dbReference type="OrthoDB" id="5817083at2759"/>
<feature type="domain" description="RING-CH-type" evidence="13">
    <location>
        <begin position="28"/>
        <end position="99"/>
    </location>
</feature>
<evidence type="ECO:0000256" key="4">
    <source>
        <dbReference type="ARBA" id="ARBA00022771"/>
    </source>
</evidence>
<reference evidence="14 15" key="1">
    <citation type="submission" date="2019-07" db="EMBL/GenBank/DDBJ databases">
        <title>Annotation for the trematode Paragonimus westermani.</title>
        <authorList>
            <person name="Choi Y.-J."/>
        </authorList>
    </citation>
    <scope>NUCLEOTIDE SEQUENCE [LARGE SCALE GENOMIC DNA]</scope>
    <source>
        <strain evidence="14">180907_Pwestermani</strain>
    </source>
</reference>
<evidence type="ECO:0000256" key="3">
    <source>
        <dbReference type="ARBA" id="ARBA00022723"/>
    </source>
</evidence>
<evidence type="ECO:0000256" key="6">
    <source>
        <dbReference type="ARBA" id="ARBA00022989"/>
    </source>
</evidence>
<evidence type="ECO:0000313" key="15">
    <source>
        <dbReference type="Proteomes" id="UP000699462"/>
    </source>
</evidence>
<evidence type="ECO:0000256" key="7">
    <source>
        <dbReference type="ARBA" id="ARBA00023136"/>
    </source>
</evidence>
<proteinExistence type="predicted"/>
<evidence type="ECO:0000313" key="14">
    <source>
        <dbReference type="EMBL" id="KAF8567934.1"/>
    </source>
</evidence>
<feature type="transmembrane region" description="Helical" evidence="12">
    <location>
        <begin position="228"/>
        <end position="250"/>
    </location>
</feature>
<name>A0A8T0DLV9_9TREM</name>
<dbReference type="InterPro" id="IPR013083">
    <property type="entry name" value="Znf_RING/FYVE/PHD"/>
</dbReference>
<feature type="transmembrane region" description="Helical" evidence="12">
    <location>
        <begin position="123"/>
        <end position="143"/>
    </location>
</feature>
<evidence type="ECO:0000259" key="13">
    <source>
        <dbReference type="PROSITE" id="PS51292"/>
    </source>
</evidence>
<dbReference type="SUPFAM" id="SSF57850">
    <property type="entry name" value="RING/U-box"/>
    <property type="match status" value="1"/>
</dbReference>
<dbReference type="Gene3D" id="3.30.40.10">
    <property type="entry name" value="Zinc/RING finger domain, C3HC4 (zinc finger)"/>
    <property type="match status" value="1"/>
</dbReference>
<dbReference type="GO" id="GO:0008270">
    <property type="term" value="F:zinc ion binding"/>
    <property type="evidence" value="ECO:0007669"/>
    <property type="project" value="UniProtKB-KW"/>
</dbReference>
<dbReference type="InterPro" id="IPR011016">
    <property type="entry name" value="Znf_RING-CH"/>
</dbReference>
<evidence type="ECO:0000256" key="9">
    <source>
        <dbReference type="ARBA" id="ARBA00043044"/>
    </source>
</evidence>
<sequence>MLSDLYLIQGSNVRYTNTMSSTAASPEPDYEDDRVCWVCLDSGSDGNANECWSRPCGCRGALKWVHQSCLQRWIDEQQSGTGQSTPVSCRACGVEYELVYPPASLAYLILESVDSKTRVLSCYFAGGLVVGSVYWSAVTYGAITVMQVLGHHQGLQVMENMNPLALLVCLPTIPICLILAKAIPWENFLQKLWRQYISRLGLVRRLTEPSTWPVRERAVEPAPDGYELPRLFCSALVLPTIATMTGRLLFRRTRSDTYRTVLGGLTYLGIKGILSVSYREIRYMRACHRIVKNYEGN</sequence>
<dbReference type="EMBL" id="JTDF01003260">
    <property type="protein sequence ID" value="KAF8567934.1"/>
    <property type="molecule type" value="Genomic_DNA"/>
</dbReference>
<evidence type="ECO:0000256" key="11">
    <source>
        <dbReference type="ARBA" id="ARBA00043231"/>
    </source>
</evidence>
<keyword evidence="15" id="KW-1185">Reference proteome</keyword>
<organism evidence="14 15">
    <name type="scientific">Paragonimus westermani</name>
    <dbReference type="NCBI Taxonomy" id="34504"/>
    <lineage>
        <taxon>Eukaryota</taxon>
        <taxon>Metazoa</taxon>
        <taxon>Spiralia</taxon>
        <taxon>Lophotrochozoa</taxon>
        <taxon>Platyhelminthes</taxon>
        <taxon>Trematoda</taxon>
        <taxon>Digenea</taxon>
        <taxon>Plagiorchiida</taxon>
        <taxon>Troglotremata</taxon>
        <taxon>Troglotrematidae</taxon>
        <taxon>Paragonimus</taxon>
    </lineage>
</organism>
<accession>A0A8T0DLV9</accession>
<dbReference type="SMART" id="SM00744">
    <property type="entry name" value="RINGv"/>
    <property type="match status" value="1"/>
</dbReference>
<keyword evidence="7 12" id="KW-0472">Membrane</keyword>
<keyword evidence="4" id="KW-0863">Zinc-finger</keyword>
<keyword evidence="2 12" id="KW-0812">Transmembrane</keyword>
<evidence type="ECO:0000256" key="8">
    <source>
        <dbReference type="ARBA" id="ARBA00040151"/>
    </source>
</evidence>
<evidence type="ECO:0000256" key="12">
    <source>
        <dbReference type="SAM" id="Phobius"/>
    </source>
</evidence>
<dbReference type="AlphaFoldDB" id="A0A8T0DLV9"/>
<dbReference type="PROSITE" id="PS51292">
    <property type="entry name" value="ZF_RING_CH"/>
    <property type="match status" value="1"/>
</dbReference>
<protein>
    <recommendedName>
        <fullName evidence="8">E3 ubiquitin-protein ligase MARCHF5</fullName>
    </recommendedName>
    <alternativeName>
        <fullName evidence="10">Membrane-associated RING finger protein 5</fullName>
    </alternativeName>
    <alternativeName>
        <fullName evidence="9">Membrane-associated RING-CH protein V</fullName>
    </alternativeName>
    <alternativeName>
        <fullName evidence="11">RING-type E3 ubiquitin transferase MARCHF5</fullName>
    </alternativeName>
</protein>
<evidence type="ECO:0000256" key="10">
    <source>
        <dbReference type="ARBA" id="ARBA00043185"/>
    </source>
</evidence>
<gene>
    <name evidence="14" type="ORF">P879_02622</name>
</gene>
<comment type="subcellular location">
    <subcellularLocation>
        <location evidence="1">Membrane</location>
        <topology evidence="1">Multi-pass membrane protein</topology>
    </subcellularLocation>
</comment>
<dbReference type="GO" id="GO:0016020">
    <property type="term" value="C:membrane"/>
    <property type="evidence" value="ECO:0007669"/>
    <property type="project" value="UniProtKB-SubCell"/>
</dbReference>
<evidence type="ECO:0000256" key="2">
    <source>
        <dbReference type="ARBA" id="ARBA00022692"/>
    </source>
</evidence>
<keyword evidence="5" id="KW-0862">Zinc</keyword>
<evidence type="ECO:0000256" key="1">
    <source>
        <dbReference type="ARBA" id="ARBA00004141"/>
    </source>
</evidence>
<comment type="caution">
    <text evidence="14">The sequence shown here is derived from an EMBL/GenBank/DDBJ whole genome shotgun (WGS) entry which is preliminary data.</text>
</comment>